<feature type="region of interest" description="Disordered" evidence="1">
    <location>
        <begin position="44"/>
        <end position="63"/>
    </location>
</feature>
<feature type="compositionally biased region" description="Low complexity" evidence="1">
    <location>
        <begin position="230"/>
        <end position="243"/>
    </location>
</feature>
<protein>
    <submittedName>
        <fullName evidence="3">Uncharacterized protein LOC117652256 isoform X1</fullName>
    </submittedName>
</protein>
<evidence type="ECO:0000313" key="3">
    <source>
        <dbReference type="RefSeq" id="XP_034252914.1"/>
    </source>
</evidence>
<gene>
    <name evidence="3" type="primary">LOC117652256</name>
</gene>
<feature type="region of interest" description="Disordered" evidence="1">
    <location>
        <begin position="181"/>
        <end position="286"/>
    </location>
</feature>
<dbReference type="Proteomes" id="UP000515158">
    <property type="component" value="Unplaced"/>
</dbReference>
<sequence>MLATSARERDSSACWTGKDGLSTPTRGLVVSACHCTHRHIDNAAGRGKADAATPPDDSQDGLDAALNVSVSPVPVPMMSERVHCHVCGGEDRDHRALFAGQPPPPQCQPEPDLGLPRECPADYKGCLTKFDGTTLTRTCAERAYEPCGVANGVVYCYCSGRLCNAQTEAEMRQLRCAALKRRRAPEDDEDAAVEDASAGSGDGDLPDLTDDCDVTSRQPPAVTTARSDPASTATVSSTTTTLAPGDDLEWGSSSQDSIEITLEANTTTNATGKASGSGSGSGDARRTHGSVVCVLGALFVALRVWRVDAAH</sequence>
<dbReference type="RefSeq" id="XP_034252914.1">
    <property type="nucleotide sequence ID" value="XM_034397023.1"/>
</dbReference>
<evidence type="ECO:0000313" key="2">
    <source>
        <dbReference type="Proteomes" id="UP000515158"/>
    </source>
</evidence>
<reference evidence="3" key="1">
    <citation type="submission" date="2025-08" db="UniProtKB">
        <authorList>
            <consortium name="RefSeq"/>
        </authorList>
    </citation>
    <scope>IDENTIFICATION</scope>
    <source>
        <tissue evidence="3">Total insect</tissue>
    </source>
</reference>
<accession>A0A6P9A6N5</accession>
<dbReference type="KEGG" id="tpal:117652256"/>
<organism evidence="3">
    <name type="scientific">Thrips palmi</name>
    <name type="common">Melon thrips</name>
    <dbReference type="NCBI Taxonomy" id="161013"/>
    <lineage>
        <taxon>Eukaryota</taxon>
        <taxon>Metazoa</taxon>
        <taxon>Ecdysozoa</taxon>
        <taxon>Arthropoda</taxon>
        <taxon>Hexapoda</taxon>
        <taxon>Insecta</taxon>
        <taxon>Pterygota</taxon>
        <taxon>Neoptera</taxon>
        <taxon>Paraneoptera</taxon>
        <taxon>Thysanoptera</taxon>
        <taxon>Terebrantia</taxon>
        <taxon>Thripoidea</taxon>
        <taxon>Thripidae</taxon>
        <taxon>Thrips</taxon>
    </lineage>
</organism>
<dbReference type="GeneID" id="117652256"/>
<dbReference type="InParanoid" id="A0A6P9A6N5"/>
<dbReference type="OrthoDB" id="10634584at2759"/>
<dbReference type="AlphaFoldDB" id="A0A6P9A6N5"/>
<keyword evidence="2" id="KW-1185">Reference proteome</keyword>
<feature type="compositionally biased region" description="Acidic residues" evidence="1">
    <location>
        <begin position="204"/>
        <end position="213"/>
    </location>
</feature>
<name>A0A6P9A6N5_THRPL</name>
<proteinExistence type="predicted"/>
<feature type="compositionally biased region" description="Low complexity" evidence="1">
    <location>
        <begin position="264"/>
        <end position="274"/>
    </location>
</feature>
<evidence type="ECO:0000256" key="1">
    <source>
        <dbReference type="SAM" id="MobiDB-lite"/>
    </source>
</evidence>